<feature type="compositionally biased region" description="Basic and acidic residues" evidence="1">
    <location>
        <begin position="36"/>
        <end position="51"/>
    </location>
</feature>
<feature type="compositionally biased region" description="Low complexity" evidence="1">
    <location>
        <begin position="26"/>
        <end position="35"/>
    </location>
</feature>
<evidence type="ECO:0000313" key="3">
    <source>
        <dbReference type="Proteomes" id="UP000051717"/>
    </source>
</evidence>
<evidence type="ECO:0000256" key="1">
    <source>
        <dbReference type="SAM" id="MobiDB-lite"/>
    </source>
</evidence>
<dbReference type="EMBL" id="LJUI01000046">
    <property type="protein sequence ID" value="KPK69111.1"/>
    <property type="molecule type" value="Genomic_DNA"/>
</dbReference>
<comment type="caution">
    <text evidence="2">The sequence shown here is derived from an EMBL/GenBank/DDBJ whole genome shotgun (WGS) entry which is preliminary data.</text>
</comment>
<feature type="region of interest" description="Disordered" evidence="1">
    <location>
        <begin position="20"/>
        <end position="61"/>
    </location>
</feature>
<name>A0A0S8G7P2_UNCT6</name>
<gene>
    <name evidence="2" type="ORF">AMJ82_06280</name>
</gene>
<accession>A0A0S8G7P2</accession>
<proteinExistence type="predicted"/>
<reference evidence="2 3" key="1">
    <citation type="journal article" date="2015" name="Microbiome">
        <title>Genomic resolution of linkages in carbon, nitrogen, and sulfur cycling among widespread estuary sediment bacteria.</title>
        <authorList>
            <person name="Baker B.J."/>
            <person name="Lazar C.S."/>
            <person name="Teske A.P."/>
            <person name="Dick G.J."/>
        </authorList>
    </citation>
    <scope>NUCLEOTIDE SEQUENCE [LARGE SCALE GENOMIC DNA]</scope>
    <source>
        <strain evidence="2">SM23_40</strain>
    </source>
</reference>
<evidence type="ECO:0000313" key="2">
    <source>
        <dbReference type="EMBL" id="KPK69111.1"/>
    </source>
</evidence>
<organism evidence="2 3">
    <name type="scientific">candidate division TA06 bacterium SM23_40</name>
    <dbReference type="NCBI Taxonomy" id="1703774"/>
    <lineage>
        <taxon>Bacteria</taxon>
        <taxon>Bacteria division TA06</taxon>
    </lineage>
</organism>
<protein>
    <submittedName>
        <fullName evidence="2">Uncharacterized protein</fullName>
    </submittedName>
</protein>
<dbReference type="AlphaFoldDB" id="A0A0S8G7P2"/>
<dbReference type="Proteomes" id="UP000051717">
    <property type="component" value="Unassembled WGS sequence"/>
</dbReference>
<sequence length="81" mass="8681">MAGCIRPVMESGICAGRLGLSSRWDSTSSNGSPRGSSERGARSYRLRDRAPAPRGPDLGEIGQRGLYTIERIVIQYIGSLG</sequence>